<dbReference type="GO" id="GO:0004794">
    <property type="term" value="F:threonine deaminase activity"/>
    <property type="evidence" value="ECO:0007669"/>
    <property type="project" value="TreeGrafter"/>
</dbReference>
<evidence type="ECO:0000256" key="3">
    <source>
        <dbReference type="ARBA" id="ARBA00022898"/>
    </source>
</evidence>
<dbReference type="GO" id="GO:0004795">
    <property type="term" value="F:threonine synthase activity"/>
    <property type="evidence" value="ECO:0007669"/>
    <property type="project" value="UniProtKB-UniRule"/>
</dbReference>
<dbReference type="RefSeq" id="WP_090474146.1">
    <property type="nucleotide sequence ID" value="NZ_LT629710.1"/>
</dbReference>
<dbReference type="InterPro" id="IPR001926">
    <property type="entry name" value="TrpB-like_PALP"/>
</dbReference>
<keyword evidence="4" id="KW-0456">Lyase</keyword>
<dbReference type="GO" id="GO:0009088">
    <property type="term" value="P:threonine biosynthetic process"/>
    <property type="evidence" value="ECO:0007669"/>
    <property type="project" value="UniProtKB-UniRule"/>
</dbReference>
<comment type="similarity">
    <text evidence="2">Belongs to the threonine synthase family.</text>
</comment>
<protein>
    <recommendedName>
        <fullName evidence="5">Threonine synthase</fullName>
        <ecNumber evidence="5">4.2.3.1</ecNumber>
    </recommendedName>
</protein>
<evidence type="ECO:0000256" key="5">
    <source>
        <dbReference type="NCBIfam" id="TIGR00260"/>
    </source>
</evidence>
<keyword evidence="9" id="KW-1185">Reference proteome</keyword>
<name>A0A1H0HT49_9ACTN</name>
<dbReference type="Pfam" id="PF00291">
    <property type="entry name" value="PALP"/>
    <property type="match status" value="1"/>
</dbReference>
<dbReference type="GO" id="GO:0006567">
    <property type="term" value="P:L-threonine catabolic process"/>
    <property type="evidence" value="ECO:0007669"/>
    <property type="project" value="TreeGrafter"/>
</dbReference>
<dbReference type="GO" id="GO:0009097">
    <property type="term" value="P:isoleucine biosynthetic process"/>
    <property type="evidence" value="ECO:0007669"/>
    <property type="project" value="TreeGrafter"/>
</dbReference>
<reference evidence="8 9" key="1">
    <citation type="submission" date="2016-10" db="EMBL/GenBank/DDBJ databases">
        <authorList>
            <person name="de Groot N.N."/>
        </authorList>
    </citation>
    <scope>NUCLEOTIDE SEQUENCE [LARGE SCALE GENOMIC DNA]</scope>
    <source>
        <strain evidence="9">P4-7,KCTC 19426,CECT 7604</strain>
    </source>
</reference>
<dbReference type="CDD" id="cd01563">
    <property type="entry name" value="Thr-synth_1"/>
    <property type="match status" value="1"/>
</dbReference>
<dbReference type="EMBL" id="LT629710">
    <property type="protein sequence ID" value="SDO22336.1"/>
    <property type="molecule type" value="Genomic_DNA"/>
</dbReference>
<keyword evidence="3 6" id="KW-0663">Pyridoxal phosphate</keyword>
<dbReference type="STRING" id="1090615.SAMN04515671_0202"/>
<accession>A0A1H0HT49</accession>
<dbReference type="EC" id="4.2.3.1" evidence="5"/>
<dbReference type="InterPro" id="IPR036052">
    <property type="entry name" value="TrpB-like_PALP_sf"/>
</dbReference>
<evidence type="ECO:0000256" key="4">
    <source>
        <dbReference type="ARBA" id="ARBA00023239"/>
    </source>
</evidence>
<evidence type="ECO:0000256" key="2">
    <source>
        <dbReference type="ARBA" id="ARBA00005517"/>
    </source>
</evidence>
<dbReference type="PANTHER" id="PTHR48078">
    <property type="entry name" value="THREONINE DEHYDRATASE, MITOCHONDRIAL-RELATED"/>
    <property type="match status" value="1"/>
</dbReference>
<dbReference type="PANTHER" id="PTHR48078:SF6">
    <property type="entry name" value="L-THREONINE DEHYDRATASE CATABOLIC TDCB"/>
    <property type="match status" value="1"/>
</dbReference>
<feature type="modified residue" description="N6-(pyridoxal phosphate)lysine" evidence="6">
    <location>
        <position position="126"/>
    </location>
</feature>
<gene>
    <name evidence="8" type="ORF">SAMN04515671_0202</name>
</gene>
<dbReference type="AlphaFoldDB" id="A0A1H0HT49"/>
<dbReference type="Gene3D" id="3.40.50.1100">
    <property type="match status" value="2"/>
</dbReference>
<evidence type="ECO:0000256" key="1">
    <source>
        <dbReference type="ARBA" id="ARBA00001933"/>
    </source>
</evidence>
<evidence type="ECO:0000256" key="6">
    <source>
        <dbReference type="PIRSR" id="PIRSR604450-51"/>
    </source>
</evidence>
<dbReference type="GO" id="GO:0006565">
    <property type="term" value="P:L-serine catabolic process"/>
    <property type="evidence" value="ECO:0007669"/>
    <property type="project" value="TreeGrafter"/>
</dbReference>
<evidence type="ECO:0000259" key="7">
    <source>
        <dbReference type="Pfam" id="PF00291"/>
    </source>
</evidence>
<dbReference type="GO" id="GO:0003941">
    <property type="term" value="F:L-serine ammonia-lyase activity"/>
    <property type="evidence" value="ECO:0007669"/>
    <property type="project" value="TreeGrafter"/>
</dbReference>
<dbReference type="InterPro" id="IPR004450">
    <property type="entry name" value="Thr_synthase-like"/>
</dbReference>
<dbReference type="InterPro" id="IPR050147">
    <property type="entry name" value="Ser/Thr_Dehydratase"/>
</dbReference>
<dbReference type="Proteomes" id="UP000198741">
    <property type="component" value="Chromosome I"/>
</dbReference>
<proteinExistence type="inferred from homology"/>
<feature type="domain" description="Tryptophan synthase beta chain-like PALP" evidence="7">
    <location>
        <begin position="93"/>
        <end position="393"/>
    </location>
</feature>
<dbReference type="NCBIfam" id="TIGR00260">
    <property type="entry name" value="thrC"/>
    <property type="match status" value="1"/>
</dbReference>
<organism evidence="8 9">
    <name type="scientific">Nakamurella panacisegetis</name>
    <dbReference type="NCBI Taxonomy" id="1090615"/>
    <lineage>
        <taxon>Bacteria</taxon>
        <taxon>Bacillati</taxon>
        <taxon>Actinomycetota</taxon>
        <taxon>Actinomycetes</taxon>
        <taxon>Nakamurellales</taxon>
        <taxon>Nakamurellaceae</taxon>
        <taxon>Nakamurella</taxon>
    </lineage>
</organism>
<evidence type="ECO:0000313" key="8">
    <source>
        <dbReference type="EMBL" id="SDO22336.1"/>
    </source>
</evidence>
<sequence length="425" mass="44596">MTTVIPTSPSTGTTVDLGPAVALSCRECGNRVALGPFYACTECFGPLEVAYEFTTSGEALREQIEAGPQNIWRYAPLLPVPANIADTPNINPGSTKLVRADNLARELGMKTLWVKDDSGNPTHSFKDRVVAVALAAARELGFTVLACPSTGNLANAVAAAAARAGIRSVVFVPSNLEQQKILTTAAYGGTLIAVEGNYDDINRLAGEIAGEQEDWAFVNVNVRPYYAEGSKTLGYEVAEQLGWRLPQQVVVPIASGAQLVKIDKGFQELVSLGLVDEAPYKVFGAQATGCNPVSTAFKQGHDFIQPVRPDTIAKSLAIGNPADGPYVLDVVNRTGGAIEDVTDEEVIEGIKLLARTEGIFAETAGGVTVATLKKLLASGQLDPNEETVIFNTGDGLKTLDAIAHVVGPSATIAPTLSAFEATGLA</sequence>
<dbReference type="SUPFAM" id="SSF53686">
    <property type="entry name" value="Tryptophan synthase beta subunit-like PLP-dependent enzymes"/>
    <property type="match status" value="1"/>
</dbReference>
<dbReference type="OrthoDB" id="9778118at2"/>
<comment type="cofactor">
    <cofactor evidence="1 6">
        <name>pyridoxal 5'-phosphate</name>
        <dbReference type="ChEBI" id="CHEBI:597326"/>
    </cofactor>
</comment>
<evidence type="ECO:0000313" key="9">
    <source>
        <dbReference type="Proteomes" id="UP000198741"/>
    </source>
</evidence>